<dbReference type="GeneID" id="10547653"/>
<organism evidence="2 3">
    <name type="scientific">Puccinia graminis f. sp. tritici (strain CRL 75-36-700-3 / race SCCL)</name>
    <name type="common">Black stem rust fungus</name>
    <dbReference type="NCBI Taxonomy" id="418459"/>
    <lineage>
        <taxon>Eukaryota</taxon>
        <taxon>Fungi</taxon>
        <taxon>Dikarya</taxon>
        <taxon>Basidiomycota</taxon>
        <taxon>Pucciniomycotina</taxon>
        <taxon>Pucciniomycetes</taxon>
        <taxon>Pucciniales</taxon>
        <taxon>Pucciniaceae</taxon>
        <taxon>Puccinia</taxon>
    </lineage>
</organism>
<keyword evidence="3" id="KW-1185">Reference proteome</keyword>
<dbReference type="RefSeq" id="XP_003334019.2">
    <property type="nucleotide sequence ID" value="XM_003333971.2"/>
</dbReference>
<evidence type="ECO:0000313" key="2">
    <source>
        <dbReference type="EMBL" id="EFP89600.2"/>
    </source>
</evidence>
<dbReference type="EMBL" id="DS178323">
    <property type="protein sequence ID" value="EFP89600.2"/>
    <property type="molecule type" value="Genomic_DNA"/>
</dbReference>
<feature type="non-terminal residue" evidence="2">
    <location>
        <position position="1"/>
    </location>
</feature>
<protein>
    <submittedName>
        <fullName evidence="2">Uncharacterized protein</fullName>
    </submittedName>
</protein>
<name>E3KZ75_PUCGT</name>
<feature type="region of interest" description="Disordered" evidence="1">
    <location>
        <begin position="1"/>
        <end position="38"/>
    </location>
</feature>
<reference evidence="3" key="2">
    <citation type="journal article" date="2011" name="Proc. Natl. Acad. Sci. U.S.A.">
        <title>Obligate biotrophy features unraveled by the genomic analysis of rust fungi.</title>
        <authorList>
            <person name="Duplessis S."/>
            <person name="Cuomo C.A."/>
            <person name="Lin Y.-C."/>
            <person name="Aerts A."/>
            <person name="Tisserant E."/>
            <person name="Veneault-Fourrey C."/>
            <person name="Joly D.L."/>
            <person name="Hacquard S."/>
            <person name="Amselem J."/>
            <person name="Cantarel B.L."/>
            <person name="Chiu R."/>
            <person name="Coutinho P.M."/>
            <person name="Feau N."/>
            <person name="Field M."/>
            <person name="Frey P."/>
            <person name="Gelhaye E."/>
            <person name="Goldberg J."/>
            <person name="Grabherr M.G."/>
            <person name="Kodira C.D."/>
            <person name="Kohler A."/>
            <person name="Kuees U."/>
            <person name="Lindquist E.A."/>
            <person name="Lucas S.M."/>
            <person name="Mago R."/>
            <person name="Mauceli E."/>
            <person name="Morin E."/>
            <person name="Murat C."/>
            <person name="Pangilinan J.L."/>
            <person name="Park R."/>
            <person name="Pearson M."/>
            <person name="Quesneville H."/>
            <person name="Rouhier N."/>
            <person name="Sakthikumar S."/>
            <person name="Salamov A.A."/>
            <person name="Schmutz J."/>
            <person name="Selles B."/>
            <person name="Shapiro H."/>
            <person name="Tanguay P."/>
            <person name="Tuskan G.A."/>
            <person name="Henrissat B."/>
            <person name="Van de Peer Y."/>
            <person name="Rouze P."/>
            <person name="Ellis J.G."/>
            <person name="Dodds P.N."/>
            <person name="Schein J.E."/>
            <person name="Zhong S."/>
            <person name="Hamelin R.C."/>
            <person name="Grigoriev I.V."/>
            <person name="Szabo L.J."/>
            <person name="Martin F."/>
        </authorList>
    </citation>
    <scope>NUCLEOTIDE SEQUENCE [LARGE SCALE GENOMIC DNA]</scope>
    <source>
        <strain evidence="3">CRL 75-36-700-3 / race SCCL</strain>
    </source>
</reference>
<evidence type="ECO:0000256" key="1">
    <source>
        <dbReference type="SAM" id="MobiDB-lite"/>
    </source>
</evidence>
<dbReference type="KEGG" id="pgr:PGTG_15749"/>
<reference key="1">
    <citation type="submission" date="2007-01" db="EMBL/GenBank/DDBJ databases">
        <title>The Genome Sequence of Puccinia graminis f. sp. tritici Strain CRL 75-36-700-3.</title>
        <authorList>
            <consortium name="The Broad Institute Genome Sequencing Platform"/>
            <person name="Birren B."/>
            <person name="Lander E."/>
            <person name="Galagan J."/>
            <person name="Nusbaum C."/>
            <person name="Devon K."/>
            <person name="Cuomo C."/>
            <person name="Jaffe D."/>
            <person name="Butler J."/>
            <person name="Alvarez P."/>
            <person name="Gnerre S."/>
            <person name="Grabherr M."/>
            <person name="Mauceli E."/>
            <person name="Brockman W."/>
            <person name="Young S."/>
            <person name="LaButti K."/>
            <person name="Sykes S."/>
            <person name="DeCaprio D."/>
            <person name="Crawford M."/>
            <person name="Koehrsen M."/>
            <person name="Engels R."/>
            <person name="Montgomery P."/>
            <person name="Pearson M."/>
            <person name="Howarth C."/>
            <person name="Larson L."/>
            <person name="White J."/>
            <person name="Zeng Q."/>
            <person name="Kodira C."/>
            <person name="Yandava C."/>
            <person name="Alvarado L."/>
            <person name="O'Leary S."/>
            <person name="Szabo L."/>
            <person name="Dean R."/>
            <person name="Schein J."/>
        </authorList>
    </citation>
    <scope>NUCLEOTIDE SEQUENCE</scope>
    <source>
        <strain>CRL 75-36-700-3</strain>
    </source>
</reference>
<gene>
    <name evidence="2" type="ORF">PGTG_15749</name>
</gene>
<feature type="compositionally biased region" description="Acidic residues" evidence="1">
    <location>
        <begin position="1"/>
        <end position="14"/>
    </location>
</feature>
<dbReference type="VEuPathDB" id="FungiDB:PGTG_15749"/>
<proteinExistence type="predicted"/>
<evidence type="ECO:0000313" key="3">
    <source>
        <dbReference type="Proteomes" id="UP000008783"/>
    </source>
</evidence>
<dbReference type="Proteomes" id="UP000008783">
    <property type="component" value="Unassembled WGS sequence"/>
</dbReference>
<sequence length="71" mass="7455">DTGAEEYDAEETDDGERACPNECSGVRGTGGKKEIHRNGNEDGAWVRAFLRGGPVAKAAGPKVFDVMSSKG</sequence>
<accession>E3KZ75</accession>
<dbReference type="AlphaFoldDB" id="E3KZ75"/>
<dbReference type="InParanoid" id="E3KZ75"/>
<dbReference type="HOGENOM" id="CLU_2747102_0_0_1"/>